<evidence type="ECO:0000313" key="4">
    <source>
        <dbReference type="EMBL" id="PRZ17863.1"/>
    </source>
</evidence>
<dbReference type="InterPro" id="IPR036271">
    <property type="entry name" value="Tet_transcr_reg_TetR-rel_C_sf"/>
</dbReference>
<proteinExistence type="predicted"/>
<dbReference type="SUPFAM" id="SSF46689">
    <property type="entry name" value="Homeodomain-like"/>
    <property type="match status" value="1"/>
</dbReference>
<keyword evidence="5" id="KW-1185">Reference proteome</keyword>
<dbReference type="EMBL" id="PVTY01000004">
    <property type="protein sequence ID" value="PRZ17863.1"/>
    <property type="molecule type" value="Genomic_DNA"/>
</dbReference>
<dbReference type="InterPro" id="IPR001647">
    <property type="entry name" value="HTH_TetR"/>
</dbReference>
<reference evidence="4 5" key="1">
    <citation type="submission" date="2018-03" db="EMBL/GenBank/DDBJ databases">
        <title>Comparative analysis of microorganisms from saline springs in Andes Mountain Range, Colombia.</title>
        <authorList>
            <person name="Rubin E."/>
        </authorList>
    </citation>
    <scope>NUCLEOTIDE SEQUENCE [LARGE SCALE GENOMIC DNA]</scope>
    <source>
        <strain evidence="4 5">CG 35</strain>
    </source>
</reference>
<dbReference type="AlphaFoldDB" id="A0A2T0YRK4"/>
<dbReference type="SUPFAM" id="SSF48498">
    <property type="entry name" value="Tetracyclin repressor-like, C-terminal domain"/>
    <property type="match status" value="1"/>
</dbReference>
<dbReference type="GO" id="GO:0000976">
    <property type="term" value="F:transcription cis-regulatory region binding"/>
    <property type="evidence" value="ECO:0007669"/>
    <property type="project" value="TreeGrafter"/>
</dbReference>
<sequence length="201" mass="21326">MANPQLTRTRILDAAEGLFFHDGIASTGVDRAAAAAGVSIVTLYKHFGSKDNLLREILARRLQDWSTHWESAIAAAESPRERVLAIFDAIETFRASAGETQWCCFLATASERPAPTPGSEDPVFDLIRQDTAMVTKRLTSLATDAGCPDPGSGAAALLLVYNGVLASLLRGAPADPLPMARMTAGLVLDTWAVPPVVVPGK</sequence>
<dbReference type="Pfam" id="PF00440">
    <property type="entry name" value="TetR_N"/>
    <property type="match status" value="1"/>
</dbReference>
<accession>A0A2T0YRK4</accession>
<keyword evidence="1 2" id="KW-0238">DNA-binding</keyword>
<feature type="DNA-binding region" description="H-T-H motif" evidence="2">
    <location>
        <begin position="28"/>
        <end position="47"/>
    </location>
</feature>
<evidence type="ECO:0000313" key="5">
    <source>
        <dbReference type="Proteomes" id="UP000238217"/>
    </source>
</evidence>
<dbReference type="PRINTS" id="PR00455">
    <property type="entry name" value="HTHTETR"/>
</dbReference>
<dbReference type="InterPro" id="IPR050109">
    <property type="entry name" value="HTH-type_TetR-like_transc_reg"/>
</dbReference>
<dbReference type="GO" id="GO:0003700">
    <property type="term" value="F:DNA-binding transcription factor activity"/>
    <property type="evidence" value="ECO:0007669"/>
    <property type="project" value="TreeGrafter"/>
</dbReference>
<dbReference type="PANTHER" id="PTHR30055">
    <property type="entry name" value="HTH-TYPE TRANSCRIPTIONAL REGULATOR RUTR"/>
    <property type="match status" value="1"/>
</dbReference>
<evidence type="ECO:0000259" key="3">
    <source>
        <dbReference type="PROSITE" id="PS50977"/>
    </source>
</evidence>
<evidence type="ECO:0000256" key="2">
    <source>
        <dbReference type="PROSITE-ProRule" id="PRU00335"/>
    </source>
</evidence>
<comment type="caution">
    <text evidence="4">The sequence shown here is derived from an EMBL/GenBank/DDBJ whole genome shotgun (WGS) entry which is preliminary data.</text>
</comment>
<dbReference type="PROSITE" id="PS50977">
    <property type="entry name" value="HTH_TETR_2"/>
    <property type="match status" value="1"/>
</dbReference>
<dbReference type="Gene3D" id="1.10.357.10">
    <property type="entry name" value="Tetracycline Repressor, domain 2"/>
    <property type="match status" value="1"/>
</dbReference>
<dbReference type="Proteomes" id="UP000238217">
    <property type="component" value="Unassembled WGS sequence"/>
</dbReference>
<dbReference type="InterPro" id="IPR009057">
    <property type="entry name" value="Homeodomain-like_sf"/>
</dbReference>
<name>A0A2T0YRK4_9MICC</name>
<organism evidence="4 5">
    <name type="scientific">Nesterenkonia sandarakina</name>
    <dbReference type="NCBI Taxonomy" id="272918"/>
    <lineage>
        <taxon>Bacteria</taxon>
        <taxon>Bacillati</taxon>
        <taxon>Actinomycetota</taxon>
        <taxon>Actinomycetes</taxon>
        <taxon>Micrococcales</taxon>
        <taxon>Micrococcaceae</taxon>
        <taxon>Nesterenkonia</taxon>
    </lineage>
</organism>
<gene>
    <name evidence="4" type="ORF">BCL67_104217</name>
</gene>
<evidence type="ECO:0000256" key="1">
    <source>
        <dbReference type="ARBA" id="ARBA00023125"/>
    </source>
</evidence>
<dbReference type="OrthoDB" id="3196926at2"/>
<protein>
    <submittedName>
        <fullName evidence="4">TetR family transcriptional regulator</fullName>
    </submittedName>
</protein>
<dbReference type="RefSeq" id="WP_106122331.1">
    <property type="nucleotide sequence ID" value="NZ_PVTY01000004.1"/>
</dbReference>
<feature type="domain" description="HTH tetR-type" evidence="3">
    <location>
        <begin position="5"/>
        <end position="65"/>
    </location>
</feature>
<dbReference type="PANTHER" id="PTHR30055:SF200">
    <property type="entry name" value="HTH-TYPE TRANSCRIPTIONAL REPRESSOR BDCR"/>
    <property type="match status" value="1"/>
</dbReference>